<evidence type="ECO:0000313" key="1">
    <source>
        <dbReference type="EMBL" id="KAJ4440343.1"/>
    </source>
</evidence>
<proteinExistence type="predicted"/>
<accession>A0ABQ8T2Y8</accession>
<sequence>MAGLCEGGNEPSGSLKAICKKLFAVRIRCFGGRVAQLVELLVTDWKVRGSIPSGDRIFLVAKPPERPRDLDNITLLKYGRRQQILLQLKSYGKEKELQKGHTKDSEVSTHNLKHKDLIKNTSWVPKNQ</sequence>
<keyword evidence="2" id="KW-1185">Reference proteome</keyword>
<comment type="caution">
    <text evidence="1">The sequence shown here is derived from an EMBL/GenBank/DDBJ whole genome shotgun (WGS) entry which is preliminary data.</text>
</comment>
<evidence type="ECO:0000313" key="2">
    <source>
        <dbReference type="Proteomes" id="UP001148838"/>
    </source>
</evidence>
<gene>
    <name evidence="1" type="ORF">ANN_08482</name>
</gene>
<name>A0ABQ8T2Y8_PERAM</name>
<dbReference type="EMBL" id="JAJSOF020000017">
    <property type="protein sequence ID" value="KAJ4440343.1"/>
    <property type="molecule type" value="Genomic_DNA"/>
</dbReference>
<reference evidence="1 2" key="1">
    <citation type="journal article" date="2022" name="Allergy">
        <title>Genome assembly and annotation of Periplaneta americana reveal a comprehensive cockroach allergen profile.</title>
        <authorList>
            <person name="Wang L."/>
            <person name="Xiong Q."/>
            <person name="Saelim N."/>
            <person name="Wang L."/>
            <person name="Nong W."/>
            <person name="Wan A.T."/>
            <person name="Shi M."/>
            <person name="Liu X."/>
            <person name="Cao Q."/>
            <person name="Hui J.H.L."/>
            <person name="Sookrung N."/>
            <person name="Leung T.F."/>
            <person name="Tungtrongchitr A."/>
            <person name="Tsui S.K.W."/>
        </authorList>
    </citation>
    <scope>NUCLEOTIDE SEQUENCE [LARGE SCALE GENOMIC DNA]</scope>
    <source>
        <strain evidence="1">PWHHKU_190912</strain>
    </source>
</reference>
<organism evidence="1 2">
    <name type="scientific">Periplaneta americana</name>
    <name type="common">American cockroach</name>
    <name type="synonym">Blatta americana</name>
    <dbReference type="NCBI Taxonomy" id="6978"/>
    <lineage>
        <taxon>Eukaryota</taxon>
        <taxon>Metazoa</taxon>
        <taxon>Ecdysozoa</taxon>
        <taxon>Arthropoda</taxon>
        <taxon>Hexapoda</taxon>
        <taxon>Insecta</taxon>
        <taxon>Pterygota</taxon>
        <taxon>Neoptera</taxon>
        <taxon>Polyneoptera</taxon>
        <taxon>Dictyoptera</taxon>
        <taxon>Blattodea</taxon>
        <taxon>Blattoidea</taxon>
        <taxon>Blattidae</taxon>
        <taxon>Blattinae</taxon>
        <taxon>Periplaneta</taxon>
    </lineage>
</organism>
<dbReference type="Proteomes" id="UP001148838">
    <property type="component" value="Unassembled WGS sequence"/>
</dbReference>
<protein>
    <submittedName>
        <fullName evidence="1">Uncharacterized protein</fullName>
    </submittedName>
</protein>